<dbReference type="EMBL" id="JBFCZG010000010">
    <property type="protein sequence ID" value="KAL3417561.1"/>
    <property type="molecule type" value="Genomic_DNA"/>
</dbReference>
<proteinExistence type="predicted"/>
<dbReference type="InterPro" id="IPR052400">
    <property type="entry name" value="Zn2-C6_fungal_TF"/>
</dbReference>
<gene>
    <name evidence="4" type="ORF">PVAG01_10571</name>
</gene>
<dbReference type="CDD" id="cd00067">
    <property type="entry name" value="GAL4"/>
    <property type="match status" value="1"/>
</dbReference>
<evidence type="ECO:0000313" key="5">
    <source>
        <dbReference type="Proteomes" id="UP001629113"/>
    </source>
</evidence>
<comment type="caution">
    <text evidence="4">The sequence shown here is derived from an EMBL/GenBank/DDBJ whole genome shotgun (WGS) entry which is preliminary data.</text>
</comment>
<evidence type="ECO:0000256" key="1">
    <source>
        <dbReference type="ARBA" id="ARBA00023242"/>
    </source>
</evidence>
<dbReference type="InterPro" id="IPR021858">
    <property type="entry name" value="Fun_TF"/>
</dbReference>
<accession>A0ABR4P3A3</accession>
<organism evidence="4 5">
    <name type="scientific">Phlyctema vagabunda</name>
    <dbReference type="NCBI Taxonomy" id="108571"/>
    <lineage>
        <taxon>Eukaryota</taxon>
        <taxon>Fungi</taxon>
        <taxon>Dikarya</taxon>
        <taxon>Ascomycota</taxon>
        <taxon>Pezizomycotina</taxon>
        <taxon>Leotiomycetes</taxon>
        <taxon>Helotiales</taxon>
        <taxon>Dermateaceae</taxon>
        <taxon>Phlyctema</taxon>
    </lineage>
</organism>
<dbReference type="Pfam" id="PF00172">
    <property type="entry name" value="Zn_clus"/>
    <property type="match status" value="1"/>
</dbReference>
<dbReference type="PANTHER" id="PTHR47657">
    <property type="entry name" value="STEROL REGULATORY ELEMENT-BINDING PROTEIN ECM22"/>
    <property type="match status" value="1"/>
</dbReference>
<feature type="domain" description="Zn(2)-C6 fungal-type" evidence="3">
    <location>
        <begin position="13"/>
        <end position="43"/>
    </location>
</feature>
<keyword evidence="1" id="KW-0539">Nucleus</keyword>
<feature type="compositionally biased region" description="Polar residues" evidence="2">
    <location>
        <begin position="67"/>
        <end position="77"/>
    </location>
</feature>
<dbReference type="SMART" id="SM00066">
    <property type="entry name" value="GAL4"/>
    <property type="match status" value="1"/>
</dbReference>
<dbReference type="SUPFAM" id="SSF57701">
    <property type="entry name" value="Zn2/Cys6 DNA-binding domain"/>
    <property type="match status" value="1"/>
</dbReference>
<evidence type="ECO:0000313" key="4">
    <source>
        <dbReference type="EMBL" id="KAL3417561.1"/>
    </source>
</evidence>
<sequence length="459" mass="51072">MPPRRSHKKSKAGCQRCKLRKIKCDEVHPQCGNCVKHGVVCDFDGNAPSPTIYAQSSSGSPRVSVSTPASHLSLNPGTPSEVVRVASSFRDRETHRSLELRLMHHWTAATSQTLSMTAGQKHAWQIDVPSIAYNSQYLMDAILAVAALHLRVDNPDDQTVVRASHSYMASALSQYSSLLNKGLSATNAEALFATSALIAFQASASRRFENHDGPDGYSLPLSWFHSFQGVKTVVMASWQWLRYSDRIFPIINGQPALRLDLDPNRKSFFRGLLEGMDEQLKGLDKALAEETKRGYEHAVSFLDWAHRKPERSRILGFAATVSRRFVELIAEQDPRALVITSSFFAMTKVIDEVWWLNGVAKREVTGIMSLVPREWWSKMDWAVRISNSVGPIDEESWGDCWHSEGAPKVEEGFGGCVQDHIDIMSSMTGETKERSTGEISSFAANLEFLSKMIPTVGVD</sequence>
<feature type="region of interest" description="Disordered" evidence="2">
    <location>
        <begin position="52"/>
        <end position="77"/>
    </location>
</feature>
<dbReference type="PROSITE" id="PS50048">
    <property type="entry name" value="ZN2_CY6_FUNGAL_2"/>
    <property type="match status" value="1"/>
</dbReference>
<dbReference type="Proteomes" id="UP001629113">
    <property type="component" value="Unassembled WGS sequence"/>
</dbReference>
<dbReference type="PANTHER" id="PTHR47657:SF14">
    <property type="entry name" value="ZN(2)-C6 FUNGAL-TYPE DOMAIN-CONTAINING PROTEIN"/>
    <property type="match status" value="1"/>
</dbReference>
<dbReference type="Pfam" id="PF11951">
    <property type="entry name" value="Fungal_trans_2"/>
    <property type="match status" value="1"/>
</dbReference>
<reference evidence="4 5" key="1">
    <citation type="submission" date="2024-06" db="EMBL/GenBank/DDBJ databases">
        <title>Complete genome of Phlyctema vagabunda strain 19-DSS-EL-015.</title>
        <authorList>
            <person name="Fiorenzani C."/>
        </authorList>
    </citation>
    <scope>NUCLEOTIDE SEQUENCE [LARGE SCALE GENOMIC DNA]</scope>
    <source>
        <strain evidence="4 5">19-DSS-EL-015</strain>
    </source>
</reference>
<dbReference type="PROSITE" id="PS00463">
    <property type="entry name" value="ZN2_CY6_FUNGAL_1"/>
    <property type="match status" value="1"/>
</dbReference>
<protein>
    <submittedName>
        <fullName evidence="4">C6 zinc finger protein</fullName>
    </submittedName>
</protein>
<feature type="compositionally biased region" description="Low complexity" evidence="2">
    <location>
        <begin position="56"/>
        <end position="66"/>
    </location>
</feature>
<evidence type="ECO:0000256" key="2">
    <source>
        <dbReference type="SAM" id="MobiDB-lite"/>
    </source>
</evidence>
<dbReference type="Gene3D" id="4.10.240.10">
    <property type="entry name" value="Zn(2)-C6 fungal-type DNA-binding domain"/>
    <property type="match status" value="1"/>
</dbReference>
<dbReference type="InterPro" id="IPR036864">
    <property type="entry name" value="Zn2-C6_fun-type_DNA-bd_sf"/>
</dbReference>
<evidence type="ECO:0000259" key="3">
    <source>
        <dbReference type="PROSITE" id="PS50048"/>
    </source>
</evidence>
<keyword evidence="5" id="KW-1185">Reference proteome</keyword>
<dbReference type="InterPro" id="IPR001138">
    <property type="entry name" value="Zn2Cys6_DnaBD"/>
</dbReference>
<name>A0ABR4P3A3_9HELO</name>